<dbReference type="SUPFAM" id="SSF48452">
    <property type="entry name" value="TPR-like"/>
    <property type="match status" value="1"/>
</dbReference>
<sequence>MVKQSKGRSFCTAPDNSELTFEYAQILVLQEKFHDALKKLEPFTNCDQNMNPKCLMLAAEIYCILEKEEHAFEILEKCWNHFKDTPELLTRHVDLGFRIGEEKKANRSLMRLERLRQEGKVPEQIFDIKKIDDLKEFIKKRKESIEELLKKYQSGQIPRHFLCSYYNLPLYIDWAYRTQPLELELLPTWQAKTEFTTYVTNGFKIKFVKRNQLMFMMFPEDVEEIIIDYTALITLHRLGLLPKLALRFKTIYYPKILNTIWHIDIKKIMPKPCNFKFFF</sequence>
<organism evidence="1">
    <name type="scientific">marine sediment metagenome</name>
    <dbReference type="NCBI Taxonomy" id="412755"/>
    <lineage>
        <taxon>unclassified sequences</taxon>
        <taxon>metagenomes</taxon>
        <taxon>ecological metagenomes</taxon>
    </lineage>
</organism>
<protein>
    <submittedName>
        <fullName evidence="1">Uncharacterized protein</fullName>
    </submittedName>
</protein>
<accession>X1QK95</accession>
<gene>
    <name evidence="1" type="ORF">S12H4_06321</name>
</gene>
<comment type="caution">
    <text evidence="1">The sequence shown here is derived from an EMBL/GenBank/DDBJ whole genome shotgun (WGS) entry which is preliminary data.</text>
</comment>
<dbReference type="EMBL" id="BARW01002206">
    <property type="protein sequence ID" value="GAI68907.1"/>
    <property type="molecule type" value="Genomic_DNA"/>
</dbReference>
<name>X1QK95_9ZZZZ</name>
<dbReference type="Gene3D" id="1.25.40.10">
    <property type="entry name" value="Tetratricopeptide repeat domain"/>
    <property type="match status" value="1"/>
</dbReference>
<evidence type="ECO:0000313" key="1">
    <source>
        <dbReference type="EMBL" id="GAI68907.1"/>
    </source>
</evidence>
<dbReference type="AlphaFoldDB" id="X1QK95"/>
<reference evidence="1" key="1">
    <citation type="journal article" date="2014" name="Front. Microbiol.">
        <title>High frequency of phylogenetically diverse reductive dehalogenase-homologous genes in deep subseafloor sedimentary metagenomes.</title>
        <authorList>
            <person name="Kawai M."/>
            <person name="Futagami T."/>
            <person name="Toyoda A."/>
            <person name="Takaki Y."/>
            <person name="Nishi S."/>
            <person name="Hori S."/>
            <person name="Arai W."/>
            <person name="Tsubouchi T."/>
            <person name="Morono Y."/>
            <person name="Uchiyama I."/>
            <person name="Ito T."/>
            <person name="Fujiyama A."/>
            <person name="Inagaki F."/>
            <person name="Takami H."/>
        </authorList>
    </citation>
    <scope>NUCLEOTIDE SEQUENCE</scope>
    <source>
        <strain evidence="1">Expedition CK06-06</strain>
    </source>
</reference>
<proteinExistence type="predicted"/>
<dbReference type="InterPro" id="IPR011990">
    <property type="entry name" value="TPR-like_helical_dom_sf"/>
</dbReference>